<dbReference type="EMBL" id="JAKWBL010000001">
    <property type="protein sequence ID" value="MCH5597304.1"/>
    <property type="molecule type" value="Genomic_DNA"/>
</dbReference>
<gene>
    <name evidence="1" type="ORF">MKP09_04990</name>
</gene>
<evidence type="ECO:0000313" key="1">
    <source>
        <dbReference type="EMBL" id="MCH5597304.1"/>
    </source>
</evidence>
<reference evidence="1 2" key="1">
    <citation type="submission" date="2022-02" db="EMBL/GenBank/DDBJ databases">
        <authorList>
            <person name="Min J."/>
        </authorList>
    </citation>
    <scope>NUCLEOTIDE SEQUENCE [LARGE SCALE GENOMIC DNA]</scope>
    <source>
        <strain evidence="1 2">GR10-1</strain>
    </source>
</reference>
<evidence type="ECO:0000313" key="2">
    <source>
        <dbReference type="Proteomes" id="UP001202248"/>
    </source>
</evidence>
<keyword evidence="2" id="KW-1185">Reference proteome</keyword>
<proteinExistence type="predicted"/>
<organism evidence="1 2">
    <name type="scientific">Niabella ginsengisoli</name>
    <dbReference type="NCBI Taxonomy" id="522298"/>
    <lineage>
        <taxon>Bacteria</taxon>
        <taxon>Pseudomonadati</taxon>
        <taxon>Bacteroidota</taxon>
        <taxon>Chitinophagia</taxon>
        <taxon>Chitinophagales</taxon>
        <taxon>Chitinophagaceae</taxon>
        <taxon>Niabella</taxon>
    </lineage>
</organism>
<comment type="caution">
    <text evidence="1">The sequence shown here is derived from an EMBL/GenBank/DDBJ whole genome shotgun (WGS) entry which is preliminary data.</text>
</comment>
<name>A0ABS9SGM0_9BACT</name>
<sequence>MFITVTPSGYASVQVLSLNRTPISFNGRIEPK</sequence>
<accession>A0ABS9SGM0</accession>
<protein>
    <submittedName>
        <fullName evidence="1">DUF4251 domain-containing protein</fullName>
    </submittedName>
</protein>
<dbReference type="Proteomes" id="UP001202248">
    <property type="component" value="Unassembled WGS sequence"/>
</dbReference>